<dbReference type="Proteomes" id="UP000322159">
    <property type="component" value="Chromosome"/>
</dbReference>
<protein>
    <recommendedName>
        <fullName evidence="5">Secreted protein</fullName>
    </recommendedName>
</protein>
<feature type="compositionally biased region" description="Gly residues" evidence="1">
    <location>
        <begin position="70"/>
        <end position="85"/>
    </location>
</feature>
<dbReference type="PROSITE" id="PS51257">
    <property type="entry name" value="PROKAR_LIPOPROTEIN"/>
    <property type="match status" value="1"/>
</dbReference>
<proteinExistence type="predicted"/>
<feature type="signal peptide" evidence="2">
    <location>
        <begin position="1"/>
        <end position="23"/>
    </location>
</feature>
<accession>A0A5C1Y6B2</accession>
<dbReference type="KEGG" id="lyk:FLP23_05075"/>
<feature type="chain" id="PRO_5038951458" description="Secreted protein" evidence="2">
    <location>
        <begin position="24"/>
        <end position="309"/>
    </location>
</feature>
<sequence length="309" mass="32125">MNAARISAVGALCVAALILAACAPEDSEHVPPPSPTDSPTAATSPTPSATATTPSDEQAAPDPSADPGSSDGGAPGGEAGGGGGAPAPAPAPASGYPWHRGIVSTTFWVGEIFDPGASDGSQELSTYDSRWLQSYGGCDGVTAGGGCRTEARTASNDYFPTSMTPKENPFYLDLPYDDINDSTGFAQRDQVIPWAGVEPYRSHQGDRNFSYLKNRWVQLVRNGRSCYGQIQDAGPGQYHDAAYVFGADDARPANTRYGGAGLDVSPALTGCLGYPELDGQSAKVDWRFVEASEVPAGPWTRLVTTSGVR</sequence>
<dbReference type="OrthoDB" id="186568at2"/>
<keyword evidence="2" id="KW-0732">Signal</keyword>
<keyword evidence="4" id="KW-1185">Reference proteome</keyword>
<feature type="region of interest" description="Disordered" evidence="1">
    <location>
        <begin position="25"/>
        <end position="93"/>
    </location>
</feature>
<reference evidence="3 4" key="1">
    <citation type="submission" date="2019-09" db="EMBL/GenBank/DDBJ databases">
        <title>Genome sequencing of strain KACC 19322.</title>
        <authorList>
            <person name="Heo J."/>
            <person name="Kim S.-J."/>
            <person name="Kim J.-S."/>
            <person name="Hong S.-B."/>
            <person name="Kwon S.-W."/>
        </authorList>
    </citation>
    <scope>NUCLEOTIDE SEQUENCE [LARGE SCALE GENOMIC DNA]</scope>
    <source>
        <strain evidence="3 4">KACC 19322</strain>
    </source>
</reference>
<dbReference type="AlphaFoldDB" id="A0A5C1Y6B2"/>
<feature type="compositionally biased region" description="Low complexity" evidence="1">
    <location>
        <begin position="37"/>
        <end position="69"/>
    </location>
</feature>
<dbReference type="RefSeq" id="WP_149324856.1">
    <property type="nucleotide sequence ID" value="NZ_CP043504.1"/>
</dbReference>
<evidence type="ECO:0000256" key="1">
    <source>
        <dbReference type="SAM" id="MobiDB-lite"/>
    </source>
</evidence>
<dbReference type="EMBL" id="CP043504">
    <property type="protein sequence ID" value="QEO09434.1"/>
    <property type="molecule type" value="Genomic_DNA"/>
</dbReference>
<evidence type="ECO:0000313" key="3">
    <source>
        <dbReference type="EMBL" id="QEO09434.1"/>
    </source>
</evidence>
<evidence type="ECO:0008006" key="5">
    <source>
        <dbReference type="Google" id="ProtNLM"/>
    </source>
</evidence>
<organism evidence="3 4">
    <name type="scientific">Protaetiibacter larvae</name>
    <dbReference type="NCBI Taxonomy" id="2592654"/>
    <lineage>
        <taxon>Bacteria</taxon>
        <taxon>Bacillati</taxon>
        <taxon>Actinomycetota</taxon>
        <taxon>Actinomycetes</taxon>
        <taxon>Micrococcales</taxon>
        <taxon>Microbacteriaceae</taxon>
        <taxon>Protaetiibacter</taxon>
    </lineage>
</organism>
<gene>
    <name evidence="3" type="ORF">FLP23_05075</name>
</gene>
<evidence type="ECO:0000256" key="2">
    <source>
        <dbReference type="SAM" id="SignalP"/>
    </source>
</evidence>
<name>A0A5C1Y6B2_9MICO</name>
<evidence type="ECO:0000313" key="4">
    <source>
        <dbReference type="Proteomes" id="UP000322159"/>
    </source>
</evidence>